<dbReference type="EMBL" id="JARYMX010000004">
    <property type="protein sequence ID" value="KAJ9553877.1"/>
    <property type="molecule type" value="Genomic_DNA"/>
</dbReference>
<evidence type="ECO:0000313" key="1">
    <source>
        <dbReference type="EMBL" id="KAJ9553877.1"/>
    </source>
</evidence>
<name>A0AA38WB29_9ASTR</name>
<dbReference type="PANTHER" id="PTHR35097:SF1">
    <property type="entry name" value="GDSL ESTERASE_LIPASE"/>
    <property type="match status" value="1"/>
</dbReference>
<gene>
    <name evidence="1" type="ORF">OSB04_017922</name>
</gene>
<dbReference type="PANTHER" id="PTHR35097">
    <property type="entry name" value="GDSL ESTERASE/LIPASE"/>
    <property type="match status" value="1"/>
</dbReference>
<reference evidence="1" key="1">
    <citation type="submission" date="2023-03" db="EMBL/GenBank/DDBJ databases">
        <title>Chromosome-scale reference genome and RAD-based genetic map of yellow starthistle (Centaurea solstitialis) reveal putative structural variation and QTLs associated with invader traits.</title>
        <authorList>
            <person name="Reatini B."/>
            <person name="Cang F.A."/>
            <person name="Jiang Q."/>
            <person name="Mckibben M.T.W."/>
            <person name="Barker M.S."/>
            <person name="Rieseberg L.H."/>
            <person name="Dlugosch K.M."/>
        </authorList>
    </citation>
    <scope>NUCLEOTIDE SEQUENCE</scope>
    <source>
        <strain evidence="1">CAN-66</strain>
        <tissue evidence="1">Leaf</tissue>
    </source>
</reference>
<protein>
    <submittedName>
        <fullName evidence="1">Uncharacterized protein</fullName>
    </submittedName>
</protein>
<dbReference type="AlphaFoldDB" id="A0AA38WB29"/>
<organism evidence="1 2">
    <name type="scientific">Centaurea solstitialis</name>
    <name type="common">yellow star-thistle</name>
    <dbReference type="NCBI Taxonomy" id="347529"/>
    <lineage>
        <taxon>Eukaryota</taxon>
        <taxon>Viridiplantae</taxon>
        <taxon>Streptophyta</taxon>
        <taxon>Embryophyta</taxon>
        <taxon>Tracheophyta</taxon>
        <taxon>Spermatophyta</taxon>
        <taxon>Magnoliopsida</taxon>
        <taxon>eudicotyledons</taxon>
        <taxon>Gunneridae</taxon>
        <taxon>Pentapetalae</taxon>
        <taxon>asterids</taxon>
        <taxon>campanulids</taxon>
        <taxon>Asterales</taxon>
        <taxon>Asteraceae</taxon>
        <taxon>Carduoideae</taxon>
        <taxon>Cardueae</taxon>
        <taxon>Centaureinae</taxon>
        <taxon>Centaurea</taxon>
    </lineage>
</organism>
<comment type="caution">
    <text evidence="1">The sequence shown here is derived from an EMBL/GenBank/DDBJ whole genome shotgun (WGS) entry which is preliminary data.</text>
</comment>
<proteinExistence type="predicted"/>
<evidence type="ECO:0000313" key="2">
    <source>
        <dbReference type="Proteomes" id="UP001172457"/>
    </source>
</evidence>
<dbReference type="Proteomes" id="UP001172457">
    <property type="component" value="Chromosome 4"/>
</dbReference>
<keyword evidence="2" id="KW-1185">Reference proteome</keyword>
<accession>A0AA38WB29</accession>
<sequence length="407" mass="44682">MGFDKTEPLGLVVDKLRGVAKSTQDATNSILHRFGFSRNRHPIEILKRLQREAFSDIMKLRDRQDKVERILSFKASKGSPFDETRTRIRGEIEALGLLLMIDRIHEENQDAIGRTGIKTGISSRFTFETTVREKDSLTAEFLASDKGGLDGLDSPLSLAKVLYATNINDWCSLVAVPLGGRCSDVGPSRTSHQEKTNHLFSGPPLLNQHIGSGISLTVRKPNVIGSLAQFVSILGNQLHSTGTTHCLSTFGQLVYQVSKSSKLSLLGLHQIPKFSSQRASLGPLALPLGMFRHRAVPTEASDASFGSTALVLESELDSSTRVGGWVEMNNSDSRNIQWAVSVSDLPEDEIGWGLRVGGSVNDWHHYEVEAVSKMKIGEKLSIEPSLVFVIDGSVQFPALMLKSNWSF</sequence>